<feature type="transmembrane region" description="Helical" evidence="4">
    <location>
        <begin position="142"/>
        <end position="160"/>
    </location>
</feature>
<name>A0ABU9Q2P2_9BURK</name>
<dbReference type="InterPro" id="IPR011701">
    <property type="entry name" value="MFS"/>
</dbReference>
<keyword evidence="7" id="KW-1185">Reference proteome</keyword>
<sequence length="411" mass="42619">MAESAVPGQAPASLNQGLVLLFAVACALSVANVYYAQPLLDAFAAGFGFSQAAVGIVITATQAGCALALLFVVPLGDLMDRRRLTLLQALLLCLMLAGVSLASSPAVLLAGMLGLGLLGTAMTQGLIAYAASSAAPAERGRVVGVAQGGVVIGLLLARTLAGWIADLSGWRAVYHVSAAMVLLMLAVLSRVLPVQAPSARRLSYVQLLGSMFSMLANDRVLQIRGMLALLMFAAFSIFWSALVLPLSAPPYSFSHTVIGAFGLVGVLGALAAARAGHWADRGHGQRTTGLALMLLLLSWLALSQMNWSLWALVLGIVLLDLGGQAIHVTNQSMIFQSQPEAHSRLVACYMIFYAVGSGLGAIASTSAYAAAGWNGVCVLGAAVSLLALLFWALSVRHMPRQKAVAHGQGSD</sequence>
<feature type="transmembrane region" description="Helical" evidence="4">
    <location>
        <begin position="284"/>
        <end position="301"/>
    </location>
</feature>
<evidence type="ECO:0000256" key="4">
    <source>
        <dbReference type="SAM" id="Phobius"/>
    </source>
</evidence>
<feature type="transmembrane region" description="Helical" evidence="4">
    <location>
        <begin position="18"/>
        <end position="37"/>
    </location>
</feature>
<gene>
    <name evidence="6" type="ORF">V8G57_24315</name>
</gene>
<evidence type="ECO:0000313" key="6">
    <source>
        <dbReference type="EMBL" id="MEM4990534.1"/>
    </source>
</evidence>
<proteinExistence type="predicted"/>
<evidence type="ECO:0000259" key="5">
    <source>
        <dbReference type="PROSITE" id="PS50850"/>
    </source>
</evidence>
<comment type="caution">
    <text evidence="6">The sequence shown here is derived from an EMBL/GenBank/DDBJ whole genome shotgun (WGS) entry which is preliminary data.</text>
</comment>
<dbReference type="PANTHER" id="PTHR42910:SF1">
    <property type="entry name" value="MAJOR FACILITATOR SUPERFAMILY (MFS) PROFILE DOMAIN-CONTAINING PROTEIN"/>
    <property type="match status" value="1"/>
</dbReference>
<feature type="transmembrane region" description="Helical" evidence="4">
    <location>
        <begin position="253"/>
        <end position="272"/>
    </location>
</feature>
<dbReference type="Pfam" id="PF07690">
    <property type="entry name" value="MFS_1"/>
    <property type="match status" value="1"/>
</dbReference>
<organism evidence="6 7">
    <name type="scientific">Collimonas rhizosphaerae</name>
    <dbReference type="NCBI Taxonomy" id="3126357"/>
    <lineage>
        <taxon>Bacteria</taxon>
        <taxon>Pseudomonadati</taxon>
        <taxon>Pseudomonadota</taxon>
        <taxon>Betaproteobacteria</taxon>
        <taxon>Burkholderiales</taxon>
        <taxon>Oxalobacteraceae</taxon>
        <taxon>Collimonas</taxon>
    </lineage>
</organism>
<feature type="transmembrane region" description="Helical" evidence="4">
    <location>
        <begin position="84"/>
        <end position="102"/>
    </location>
</feature>
<feature type="transmembrane region" description="Helical" evidence="4">
    <location>
        <begin position="371"/>
        <end position="393"/>
    </location>
</feature>
<evidence type="ECO:0000256" key="2">
    <source>
        <dbReference type="ARBA" id="ARBA00022989"/>
    </source>
</evidence>
<dbReference type="Proteomes" id="UP001495910">
    <property type="component" value="Unassembled WGS sequence"/>
</dbReference>
<dbReference type="InterPro" id="IPR020846">
    <property type="entry name" value="MFS_dom"/>
</dbReference>
<dbReference type="PANTHER" id="PTHR42910">
    <property type="entry name" value="TRANSPORTER SCO4007-RELATED"/>
    <property type="match status" value="1"/>
</dbReference>
<accession>A0ABU9Q2P2</accession>
<evidence type="ECO:0000256" key="3">
    <source>
        <dbReference type="ARBA" id="ARBA00023136"/>
    </source>
</evidence>
<keyword evidence="1 4" id="KW-0812">Transmembrane</keyword>
<feature type="transmembrane region" description="Helical" evidence="4">
    <location>
        <begin position="49"/>
        <end position="72"/>
    </location>
</feature>
<feature type="transmembrane region" description="Helical" evidence="4">
    <location>
        <begin position="346"/>
        <end position="365"/>
    </location>
</feature>
<dbReference type="RefSeq" id="WP_342831590.1">
    <property type="nucleotide sequence ID" value="NZ_JBANDC010000026.1"/>
</dbReference>
<keyword evidence="2 4" id="KW-1133">Transmembrane helix</keyword>
<dbReference type="EMBL" id="JBANDC010000026">
    <property type="protein sequence ID" value="MEM4990534.1"/>
    <property type="molecule type" value="Genomic_DNA"/>
</dbReference>
<keyword evidence="3 4" id="KW-0472">Membrane</keyword>
<evidence type="ECO:0000313" key="7">
    <source>
        <dbReference type="Proteomes" id="UP001495910"/>
    </source>
</evidence>
<dbReference type="PROSITE" id="PS50850">
    <property type="entry name" value="MFS"/>
    <property type="match status" value="1"/>
</dbReference>
<dbReference type="Gene3D" id="1.20.1250.20">
    <property type="entry name" value="MFS general substrate transporter like domains"/>
    <property type="match status" value="1"/>
</dbReference>
<reference evidence="6 7" key="1">
    <citation type="submission" date="2024-02" db="EMBL/GenBank/DDBJ databases">
        <title>Draft genome sequence of Collimonas sp. strain H4R21, an effective mineral-weathering bacterial strain isolated from the beech rhizosphere.</title>
        <authorList>
            <person name="Morin E."/>
            <person name="Uroz S."/>
            <person name="Leveau J.H.J."/>
            <person name="Kumar R."/>
            <person name="Rey M.W."/>
            <person name="Pham J."/>
        </authorList>
    </citation>
    <scope>NUCLEOTIDE SEQUENCE [LARGE SCALE GENOMIC DNA]</scope>
    <source>
        <strain evidence="6 7">H4R21</strain>
    </source>
</reference>
<dbReference type="SUPFAM" id="SSF103473">
    <property type="entry name" value="MFS general substrate transporter"/>
    <property type="match status" value="1"/>
</dbReference>
<evidence type="ECO:0000256" key="1">
    <source>
        <dbReference type="ARBA" id="ARBA00022692"/>
    </source>
</evidence>
<feature type="domain" description="Major facilitator superfamily (MFS) profile" evidence="5">
    <location>
        <begin position="18"/>
        <end position="399"/>
    </location>
</feature>
<dbReference type="InterPro" id="IPR036259">
    <property type="entry name" value="MFS_trans_sf"/>
</dbReference>
<feature type="transmembrane region" description="Helical" evidence="4">
    <location>
        <begin position="172"/>
        <end position="192"/>
    </location>
</feature>
<dbReference type="CDD" id="cd17324">
    <property type="entry name" value="MFS_NepI_like"/>
    <property type="match status" value="1"/>
</dbReference>
<feature type="transmembrane region" description="Helical" evidence="4">
    <location>
        <begin position="227"/>
        <end position="247"/>
    </location>
</feature>
<feature type="transmembrane region" description="Helical" evidence="4">
    <location>
        <begin position="108"/>
        <end position="130"/>
    </location>
</feature>
<protein>
    <submittedName>
        <fullName evidence="6">MFS transporter</fullName>
    </submittedName>
</protein>
<feature type="transmembrane region" description="Helical" evidence="4">
    <location>
        <begin position="307"/>
        <end position="326"/>
    </location>
</feature>